<accession>A0ABV9P8W2</accession>
<organism evidence="2 3">
    <name type="scientific">Flavobacterium ponti</name>
    <dbReference type="NCBI Taxonomy" id="665133"/>
    <lineage>
        <taxon>Bacteria</taxon>
        <taxon>Pseudomonadati</taxon>
        <taxon>Bacteroidota</taxon>
        <taxon>Flavobacteriia</taxon>
        <taxon>Flavobacteriales</taxon>
        <taxon>Flavobacteriaceae</taxon>
        <taxon>Flavobacterium</taxon>
    </lineage>
</organism>
<name>A0ABV9P8W2_9FLAO</name>
<gene>
    <name evidence="2" type="primary">creD</name>
    <name evidence="2" type="ORF">ACFO3U_12090</name>
</gene>
<feature type="transmembrane region" description="Helical" evidence="1">
    <location>
        <begin position="346"/>
        <end position="366"/>
    </location>
</feature>
<evidence type="ECO:0000313" key="2">
    <source>
        <dbReference type="EMBL" id="MFC4740734.1"/>
    </source>
</evidence>
<sequence>MENQTHNPQQKTSFFQSNTAKMIMVGLLCLFLLIPLELVKGLISERSQRKKEMTQEVNTLWGSNIKFYGPILNVPYYDYESYNVEDANTHNVTIQTKKVIKHAYFFPEILNNYSNIKKSQPLKRGLYENVVFTSTMNFDGNFEKPNFDKLNINPESVIWEKATVIVNTTNLKSIKSDLKISLNDQFFSFESKSNNQSNYGVLESNQFDYNTLQSQDKINFKFQMKFNGSESVQFIPIGKTTNVKIDSDWKSPSLMGTFAANEENKKIDSTGFHAEWKLLEINRPFSQQYEEQLPNLNEYLFGVRLLETVDQYQQNERASKYGFLVIGLTFLVFFLIQSISKINIHIFQYTMIGLALVMFYTLLISITEHSTFSIAYLIAAIAVIVMIVLYSISILKNKKFPMFIGISLTALYSFIFVIIQLEDYALLVGSIGLFAILGAVMYFSKKIDWNN</sequence>
<dbReference type="EMBL" id="JBHSGW010000027">
    <property type="protein sequence ID" value="MFC4740734.1"/>
    <property type="molecule type" value="Genomic_DNA"/>
</dbReference>
<dbReference type="Pfam" id="PF06123">
    <property type="entry name" value="CreD"/>
    <property type="match status" value="1"/>
</dbReference>
<keyword evidence="3" id="KW-1185">Reference proteome</keyword>
<dbReference type="NCBIfam" id="NF008712">
    <property type="entry name" value="PRK11715.1-1"/>
    <property type="match status" value="1"/>
</dbReference>
<feature type="transmembrane region" description="Helical" evidence="1">
    <location>
        <begin position="372"/>
        <end position="393"/>
    </location>
</feature>
<keyword evidence="1" id="KW-0472">Membrane</keyword>
<feature type="transmembrane region" description="Helical" evidence="1">
    <location>
        <begin position="400"/>
        <end position="419"/>
    </location>
</feature>
<dbReference type="PIRSF" id="PIRSF004548">
    <property type="entry name" value="CreD"/>
    <property type="match status" value="1"/>
</dbReference>
<comment type="caution">
    <text evidence="2">The sequence shown here is derived from an EMBL/GenBank/DDBJ whole genome shotgun (WGS) entry which is preliminary data.</text>
</comment>
<reference evidence="3" key="1">
    <citation type="journal article" date="2019" name="Int. J. Syst. Evol. Microbiol.">
        <title>The Global Catalogue of Microorganisms (GCM) 10K type strain sequencing project: providing services to taxonomists for standard genome sequencing and annotation.</title>
        <authorList>
            <consortium name="The Broad Institute Genomics Platform"/>
            <consortium name="The Broad Institute Genome Sequencing Center for Infectious Disease"/>
            <person name="Wu L."/>
            <person name="Ma J."/>
        </authorList>
    </citation>
    <scope>NUCLEOTIDE SEQUENCE [LARGE SCALE GENOMIC DNA]</scope>
    <source>
        <strain evidence="3">CCUG 50349</strain>
    </source>
</reference>
<keyword evidence="1" id="KW-1133">Transmembrane helix</keyword>
<feature type="transmembrane region" description="Helical" evidence="1">
    <location>
        <begin position="425"/>
        <end position="443"/>
    </location>
</feature>
<protein>
    <submittedName>
        <fullName evidence="2">Cell envelope integrity protein CreD</fullName>
    </submittedName>
</protein>
<keyword evidence="1" id="KW-0812">Transmembrane</keyword>
<evidence type="ECO:0000256" key="1">
    <source>
        <dbReference type="SAM" id="Phobius"/>
    </source>
</evidence>
<feature type="transmembrane region" description="Helical" evidence="1">
    <location>
        <begin position="321"/>
        <end position="339"/>
    </location>
</feature>
<dbReference type="PANTHER" id="PTHR30092:SF0">
    <property type="entry name" value="INNER MEMBRANE PROTEIN CRED"/>
    <property type="match status" value="1"/>
</dbReference>
<dbReference type="InterPro" id="IPR010364">
    <property type="entry name" value="Uncharacterised_IM_CreD"/>
</dbReference>
<evidence type="ECO:0000313" key="3">
    <source>
        <dbReference type="Proteomes" id="UP001595885"/>
    </source>
</evidence>
<proteinExistence type="predicted"/>
<dbReference type="RefSeq" id="WP_379742695.1">
    <property type="nucleotide sequence ID" value="NZ_JBHSGW010000027.1"/>
</dbReference>
<dbReference type="PANTHER" id="PTHR30092">
    <property type="entry name" value="INNER MEMBRANE PROTEIN CRED"/>
    <property type="match status" value="1"/>
</dbReference>
<dbReference type="Proteomes" id="UP001595885">
    <property type="component" value="Unassembled WGS sequence"/>
</dbReference>